<dbReference type="GO" id="GO:0050501">
    <property type="term" value="F:hyaluronan synthase activity"/>
    <property type="evidence" value="ECO:0007669"/>
    <property type="project" value="TreeGrafter"/>
</dbReference>
<dbReference type="GO" id="GO:0005886">
    <property type="term" value="C:plasma membrane"/>
    <property type="evidence" value="ECO:0007669"/>
    <property type="project" value="UniProtKB-SubCell"/>
</dbReference>
<evidence type="ECO:0000313" key="9">
    <source>
        <dbReference type="Proteomes" id="UP000777438"/>
    </source>
</evidence>
<keyword evidence="4" id="KW-0808">Transferase</keyword>
<evidence type="ECO:0000313" key="8">
    <source>
        <dbReference type="EMBL" id="KAH6876426.1"/>
    </source>
</evidence>
<keyword evidence="7" id="KW-1133">Transmembrane helix</keyword>
<dbReference type="EMBL" id="JAGPYM010000035">
    <property type="protein sequence ID" value="KAH6876426.1"/>
    <property type="molecule type" value="Genomic_DNA"/>
</dbReference>
<dbReference type="Proteomes" id="UP000777438">
    <property type="component" value="Unassembled WGS sequence"/>
</dbReference>
<reference evidence="8 9" key="1">
    <citation type="journal article" date="2021" name="Nat. Commun.">
        <title>Genetic determinants of endophytism in the Arabidopsis root mycobiome.</title>
        <authorList>
            <person name="Mesny F."/>
            <person name="Miyauchi S."/>
            <person name="Thiergart T."/>
            <person name="Pickel B."/>
            <person name="Atanasova L."/>
            <person name="Karlsson M."/>
            <person name="Huettel B."/>
            <person name="Barry K.W."/>
            <person name="Haridas S."/>
            <person name="Chen C."/>
            <person name="Bauer D."/>
            <person name="Andreopoulos W."/>
            <person name="Pangilinan J."/>
            <person name="LaButti K."/>
            <person name="Riley R."/>
            <person name="Lipzen A."/>
            <person name="Clum A."/>
            <person name="Drula E."/>
            <person name="Henrissat B."/>
            <person name="Kohler A."/>
            <person name="Grigoriev I.V."/>
            <person name="Martin F.M."/>
            <person name="Hacquard S."/>
        </authorList>
    </citation>
    <scope>NUCLEOTIDE SEQUENCE [LARGE SCALE GENOMIC DNA]</scope>
    <source>
        <strain evidence="8 9">MPI-CAGE-CH-0241</strain>
    </source>
</reference>
<keyword evidence="5 7" id="KW-0472">Membrane</keyword>
<dbReference type="Gene3D" id="3.90.550.10">
    <property type="entry name" value="Spore Coat Polysaccharide Biosynthesis Protein SpsA, Chain A"/>
    <property type="match status" value="1"/>
</dbReference>
<feature type="region of interest" description="Disordered" evidence="6">
    <location>
        <begin position="511"/>
        <end position="551"/>
    </location>
</feature>
<evidence type="ECO:0000256" key="4">
    <source>
        <dbReference type="ARBA" id="ARBA00022679"/>
    </source>
</evidence>
<dbReference type="OrthoDB" id="9876900at2759"/>
<evidence type="ECO:0000256" key="1">
    <source>
        <dbReference type="ARBA" id="ARBA00004236"/>
    </source>
</evidence>
<keyword evidence="7" id="KW-0812">Transmembrane</keyword>
<dbReference type="AlphaFoldDB" id="A0A9P8VWA0"/>
<dbReference type="InterPro" id="IPR029044">
    <property type="entry name" value="Nucleotide-diphossugar_trans"/>
</dbReference>
<sequence length="551" mass="60985">MSSVTLKAGIKTTNRDVVGINTMSDSSPPESSSSSSKTHCFDSVGLYGMILISEYLVQLCCTIINRFDVDRIVNNLAKKSANAQAAGDCEKGTRDTSTSGLLNPDCEVSIAVVGYREDEQAWRHCLRSLQTQTLRPKCVIGVVDGDEKPDLSMARAFVNEFESLNASLIHLPILLPEHYLVGRYQLSHEAALSLARQAVVQQVLEWDAKRNISSLKKAVYFSQPHGHKRTAMFTAFAMNLYALRTWDAIFTTDSDTPIKNDGLDEMLALLRSAPDIGGVTADVKIWNRAESLLARMCSARYWFAFNIERACQSLWRCVGCLSGPISMYRASSLEVFLGPWNLQTFGGKVTTFGDDRHLTNQLLGHGLKTRCAHRTWCDSESPTSFVLWVAQQTRWIKSFFRETFWFPASFSVLAVLISWDLWLLLFSCYGFIYFFGLLPSKIYALFTMNQTGWGTSARSSSERKRGQAVFGNPLCFLIGAFALVPSALLYWNPSNSLGGLKATIGGLFGGKKQAPDTSTRSSDTMIKTPPAMSVKDMTDAVETLPKPATAS</sequence>
<dbReference type="Pfam" id="PF03142">
    <property type="entry name" value="Chitin_synth_2"/>
    <property type="match status" value="1"/>
</dbReference>
<evidence type="ECO:0000256" key="7">
    <source>
        <dbReference type="SAM" id="Phobius"/>
    </source>
</evidence>
<dbReference type="GO" id="GO:0085029">
    <property type="term" value="P:extracellular matrix assembly"/>
    <property type="evidence" value="ECO:0007669"/>
    <property type="project" value="TreeGrafter"/>
</dbReference>
<keyword evidence="3" id="KW-0328">Glycosyltransferase</keyword>
<protein>
    <submittedName>
        <fullName evidence="8">Hyaluronan synthase 2</fullName>
    </submittedName>
</protein>
<feature type="compositionally biased region" description="Polar residues" evidence="6">
    <location>
        <begin position="515"/>
        <end position="525"/>
    </location>
</feature>
<feature type="transmembrane region" description="Helical" evidence="7">
    <location>
        <begin position="469"/>
        <end position="491"/>
    </location>
</feature>
<dbReference type="SUPFAM" id="SSF53448">
    <property type="entry name" value="Nucleotide-diphospho-sugar transferases"/>
    <property type="match status" value="1"/>
</dbReference>
<evidence type="ECO:0000256" key="5">
    <source>
        <dbReference type="ARBA" id="ARBA00023136"/>
    </source>
</evidence>
<organism evidence="8 9">
    <name type="scientific">Thelonectria olida</name>
    <dbReference type="NCBI Taxonomy" id="1576542"/>
    <lineage>
        <taxon>Eukaryota</taxon>
        <taxon>Fungi</taxon>
        <taxon>Dikarya</taxon>
        <taxon>Ascomycota</taxon>
        <taxon>Pezizomycotina</taxon>
        <taxon>Sordariomycetes</taxon>
        <taxon>Hypocreomycetidae</taxon>
        <taxon>Hypocreales</taxon>
        <taxon>Nectriaceae</taxon>
        <taxon>Thelonectria</taxon>
    </lineage>
</organism>
<dbReference type="PANTHER" id="PTHR22913:SF12">
    <property type="entry name" value="MANNURONAN SYNTHASE"/>
    <property type="match status" value="1"/>
</dbReference>
<comment type="caution">
    <text evidence="8">The sequence shown here is derived from an EMBL/GenBank/DDBJ whole genome shotgun (WGS) entry which is preliminary data.</text>
</comment>
<dbReference type="PANTHER" id="PTHR22913">
    <property type="entry name" value="HYALURONAN SYNTHASE"/>
    <property type="match status" value="1"/>
</dbReference>
<comment type="subcellular location">
    <subcellularLocation>
        <location evidence="1">Cell membrane</location>
    </subcellularLocation>
</comment>
<feature type="region of interest" description="Disordered" evidence="6">
    <location>
        <begin position="18"/>
        <end position="37"/>
    </location>
</feature>
<keyword evidence="9" id="KW-1185">Reference proteome</keyword>
<evidence type="ECO:0000256" key="2">
    <source>
        <dbReference type="ARBA" id="ARBA00022475"/>
    </source>
</evidence>
<accession>A0A9P8VWA0</accession>
<dbReference type="GO" id="GO:0030213">
    <property type="term" value="P:hyaluronan biosynthetic process"/>
    <property type="evidence" value="ECO:0007669"/>
    <property type="project" value="TreeGrafter"/>
</dbReference>
<evidence type="ECO:0000256" key="3">
    <source>
        <dbReference type="ARBA" id="ARBA00022676"/>
    </source>
</evidence>
<keyword evidence="2" id="KW-1003">Cell membrane</keyword>
<feature type="compositionally biased region" description="Low complexity" evidence="6">
    <location>
        <begin position="24"/>
        <end position="36"/>
    </location>
</feature>
<gene>
    <name evidence="8" type="ORF">B0T10DRAFT_540976</name>
</gene>
<name>A0A9P8VWA0_9HYPO</name>
<evidence type="ECO:0000256" key="6">
    <source>
        <dbReference type="SAM" id="MobiDB-lite"/>
    </source>
</evidence>
<proteinExistence type="predicted"/>